<dbReference type="SMART" id="SM00886">
    <property type="entry name" value="Dabb"/>
    <property type="match status" value="1"/>
</dbReference>
<evidence type="ECO:0000259" key="1">
    <source>
        <dbReference type="PROSITE" id="PS51502"/>
    </source>
</evidence>
<dbReference type="PANTHER" id="PTHR37832">
    <property type="entry name" value="BLL2683 PROTEIN"/>
    <property type="match status" value="1"/>
</dbReference>
<sequence>MIRHIVMWKLAAQDPEGKAAAFDAIVGALGPLPSVIPELLHLSLGSDLGELEPNWDVVLIADYKSTADLAAYQVHPAHVEAAAIVRQHTVERATVDFEL</sequence>
<dbReference type="EMBL" id="JAAGWZ010000002">
    <property type="protein sequence ID" value="NEM91001.1"/>
    <property type="molecule type" value="Genomic_DNA"/>
</dbReference>
<dbReference type="Pfam" id="PF07876">
    <property type="entry name" value="Dabb"/>
    <property type="match status" value="1"/>
</dbReference>
<organism evidence="2 3">
    <name type="scientific">Galbitalea soli</name>
    <dbReference type="NCBI Taxonomy" id="1268042"/>
    <lineage>
        <taxon>Bacteria</taxon>
        <taxon>Bacillati</taxon>
        <taxon>Actinomycetota</taxon>
        <taxon>Actinomycetes</taxon>
        <taxon>Micrococcales</taxon>
        <taxon>Microbacteriaceae</taxon>
        <taxon>Galbitalea</taxon>
    </lineage>
</organism>
<accession>A0A7C9TQL0</accession>
<keyword evidence="3" id="KW-1185">Reference proteome</keyword>
<name>A0A7C9TQL0_9MICO</name>
<evidence type="ECO:0000313" key="3">
    <source>
        <dbReference type="Proteomes" id="UP000479756"/>
    </source>
</evidence>
<proteinExistence type="predicted"/>
<dbReference type="SUPFAM" id="SSF54909">
    <property type="entry name" value="Dimeric alpha+beta barrel"/>
    <property type="match status" value="1"/>
</dbReference>
<reference evidence="2 3" key="1">
    <citation type="journal article" date="2014" name="Int. J. Syst. Evol. Microbiol.">
        <title>Description of Galbitalea soli gen. nov., sp. nov., and Frondihabitans sucicola sp. nov.</title>
        <authorList>
            <person name="Kim S.J."/>
            <person name="Lim J.M."/>
            <person name="Ahn J.H."/>
            <person name="Weon H.Y."/>
            <person name="Hamada M."/>
            <person name="Suzuki K."/>
            <person name="Ahn T.Y."/>
            <person name="Kwon S.W."/>
        </authorList>
    </citation>
    <scope>NUCLEOTIDE SEQUENCE [LARGE SCALE GENOMIC DNA]</scope>
    <source>
        <strain evidence="2 3">NBRC 108727</strain>
    </source>
</reference>
<dbReference type="PROSITE" id="PS51502">
    <property type="entry name" value="S_R_A_B_BARREL"/>
    <property type="match status" value="1"/>
</dbReference>
<evidence type="ECO:0000313" key="2">
    <source>
        <dbReference type="EMBL" id="NEM91001.1"/>
    </source>
</evidence>
<dbReference type="Proteomes" id="UP000479756">
    <property type="component" value="Unassembled WGS sequence"/>
</dbReference>
<dbReference type="PANTHER" id="PTHR37832:SF1">
    <property type="entry name" value="STRESS-RESPONSE A_B BARREL DOMAIN-CONTAINING PROTEIN"/>
    <property type="match status" value="1"/>
</dbReference>
<gene>
    <name evidence="2" type="ORF">G3T37_06485</name>
</gene>
<dbReference type="InterPro" id="IPR011008">
    <property type="entry name" value="Dimeric_a/b-barrel"/>
</dbReference>
<dbReference type="AlphaFoldDB" id="A0A7C9TQL0"/>
<comment type="caution">
    <text evidence="2">The sequence shown here is derived from an EMBL/GenBank/DDBJ whole genome shotgun (WGS) entry which is preliminary data.</text>
</comment>
<dbReference type="InterPro" id="IPR013097">
    <property type="entry name" value="Dabb"/>
</dbReference>
<protein>
    <submittedName>
        <fullName evidence="2">Dabb family protein</fullName>
    </submittedName>
</protein>
<dbReference type="Gene3D" id="3.30.70.100">
    <property type="match status" value="1"/>
</dbReference>
<feature type="domain" description="Stress-response A/B barrel" evidence="1">
    <location>
        <begin position="2"/>
        <end position="97"/>
    </location>
</feature>
<dbReference type="RefSeq" id="WP_163472696.1">
    <property type="nucleotide sequence ID" value="NZ_JAAGWZ010000002.1"/>
</dbReference>